<evidence type="ECO:0000313" key="2">
    <source>
        <dbReference type="EMBL" id="PLX18739.1"/>
    </source>
</evidence>
<reference evidence="2 3" key="1">
    <citation type="submission" date="2017-11" db="EMBL/GenBank/DDBJ databases">
        <title>Genome-resolved metagenomics identifies genetic mobility, metabolic interactions, and unexpected diversity in perchlorate-reducing communities.</title>
        <authorList>
            <person name="Barnum T.P."/>
            <person name="Figueroa I.A."/>
            <person name="Carlstrom C.I."/>
            <person name="Lucas L.N."/>
            <person name="Engelbrektson A.L."/>
            <person name="Coates J.D."/>
        </authorList>
    </citation>
    <scope>NUCLEOTIDE SEQUENCE [LARGE SCALE GENOMIC DNA]</scope>
    <source>
        <strain evidence="2">BM706</strain>
    </source>
</reference>
<sequence>MPINPVDINTHIAQNMMSSKVKAAEEAKQEGQALFPKVLKEAEEEDKSSVHKVPETENGKVEADKDNEEQEEKRKKKEKEKEEEEKEKLRKMKELFGDAKDNRGSSIDIKL</sequence>
<dbReference type="AlphaFoldDB" id="A0A2N5ZJ80"/>
<feature type="compositionally biased region" description="Basic and acidic residues" evidence="1">
    <location>
        <begin position="47"/>
        <end position="64"/>
    </location>
</feature>
<organism evidence="2 3">
    <name type="scientific">Muiribacterium halophilum</name>
    <dbReference type="NCBI Taxonomy" id="2053465"/>
    <lineage>
        <taxon>Bacteria</taxon>
        <taxon>Candidatus Muiribacteriota</taxon>
        <taxon>Candidatus Muiribacteriia</taxon>
        <taxon>Candidatus Muiribacteriales</taxon>
        <taxon>Candidatus Muiribacteriaceae</taxon>
        <taxon>Candidatus Muiribacterium</taxon>
    </lineage>
</organism>
<gene>
    <name evidence="2" type="ORF">C0601_03965</name>
</gene>
<feature type="region of interest" description="Disordered" evidence="1">
    <location>
        <begin position="40"/>
        <end position="111"/>
    </location>
</feature>
<dbReference type="EMBL" id="PKTG01000053">
    <property type="protein sequence ID" value="PLX18739.1"/>
    <property type="molecule type" value="Genomic_DNA"/>
</dbReference>
<evidence type="ECO:0000313" key="3">
    <source>
        <dbReference type="Proteomes" id="UP000234857"/>
    </source>
</evidence>
<accession>A0A2N5ZJ80</accession>
<protein>
    <submittedName>
        <fullName evidence="2">Uncharacterized protein</fullName>
    </submittedName>
</protein>
<evidence type="ECO:0000256" key="1">
    <source>
        <dbReference type="SAM" id="MobiDB-lite"/>
    </source>
</evidence>
<dbReference type="Proteomes" id="UP000234857">
    <property type="component" value="Unassembled WGS sequence"/>
</dbReference>
<feature type="compositionally biased region" description="Basic and acidic residues" evidence="1">
    <location>
        <begin position="86"/>
        <end position="111"/>
    </location>
</feature>
<comment type="caution">
    <text evidence="2">The sequence shown here is derived from an EMBL/GenBank/DDBJ whole genome shotgun (WGS) entry which is preliminary data.</text>
</comment>
<proteinExistence type="predicted"/>
<name>A0A2N5ZJ80_MUIH1</name>